<dbReference type="OrthoDB" id="2329149at2759"/>
<comment type="caution">
    <text evidence="1">The sequence shown here is derived from an EMBL/GenBank/DDBJ whole genome shotgun (WGS) entry which is preliminary data.</text>
</comment>
<evidence type="ECO:0000313" key="2">
    <source>
        <dbReference type="Proteomes" id="UP000789570"/>
    </source>
</evidence>
<gene>
    <name evidence="1" type="ORF">FCALED_LOCUS9734</name>
</gene>
<dbReference type="AlphaFoldDB" id="A0A9N9GTL4"/>
<organism evidence="1 2">
    <name type="scientific">Funneliformis caledonium</name>
    <dbReference type="NCBI Taxonomy" id="1117310"/>
    <lineage>
        <taxon>Eukaryota</taxon>
        <taxon>Fungi</taxon>
        <taxon>Fungi incertae sedis</taxon>
        <taxon>Mucoromycota</taxon>
        <taxon>Glomeromycotina</taxon>
        <taxon>Glomeromycetes</taxon>
        <taxon>Glomerales</taxon>
        <taxon>Glomeraceae</taxon>
        <taxon>Funneliformis</taxon>
    </lineage>
</organism>
<name>A0A9N9GTL4_9GLOM</name>
<reference evidence="1" key="1">
    <citation type="submission" date="2021-06" db="EMBL/GenBank/DDBJ databases">
        <authorList>
            <person name="Kallberg Y."/>
            <person name="Tangrot J."/>
            <person name="Rosling A."/>
        </authorList>
    </citation>
    <scope>NUCLEOTIDE SEQUENCE</scope>
    <source>
        <strain evidence="1">UK204</strain>
    </source>
</reference>
<feature type="non-terminal residue" evidence="1">
    <location>
        <position position="118"/>
    </location>
</feature>
<accession>A0A9N9GTL4</accession>
<sequence>MSQRFSSSPLIDSIHKFNECQIAEITYRVKYQKMVNHPSEHDSEILNLQHEQVEQWFDIAFEGYGWLNKQIHGGSKKMNQNDIMKCNIKLKNIMKARKRMETIKKKREIVPKDFKFAP</sequence>
<dbReference type="Proteomes" id="UP000789570">
    <property type="component" value="Unassembled WGS sequence"/>
</dbReference>
<evidence type="ECO:0000313" key="1">
    <source>
        <dbReference type="EMBL" id="CAG8624545.1"/>
    </source>
</evidence>
<proteinExistence type="predicted"/>
<keyword evidence="2" id="KW-1185">Reference proteome</keyword>
<protein>
    <submittedName>
        <fullName evidence="1">6728_t:CDS:1</fullName>
    </submittedName>
</protein>
<dbReference type="EMBL" id="CAJVPQ010003314">
    <property type="protein sequence ID" value="CAG8624545.1"/>
    <property type="molecule type" value="Genomic_DNA"/>
</dbReference>